<protein>
    <submittedName>
        <fullName evidence="1">Uncharacterized protein</fullName>
    </submittedName>
</protein>
<reference evidence="1 2" key="1">
    <citation type="submission" date="2024-11" db="EMBL/GenBank/DDBJ databases">
        <title>Adaptive evolution of stress response genes in parasites aligns with host niche diversity.</title>
        <authorList>
            <person name="Hahn C."/>
            <person name="Resl P."/>
        </authorList>
    </citation>
    <scope>NUCLEOTIDE SEQUENCE [LARGE SCALE GENOMIC DNA]</scope>
    <source>
        <strain evidence="1">EGGRZ-B1_66</strain>
        <tissue evidence="1">Body</tissue>
    </source>
</reference>
<accession>A0ABD2PYR2</accession>
<organism evidence="1 2">
    <name type="scientific">Cichlidogyrus casuarinus</name>
    <dbReference type="NCBI Taxonomy" id="1844966"/>
    <lineage>
        <taxon>Eukaryota</taxon>
        <taxon>Metazoa</taxon>
        <taxon>Spiralia</taxon>
        <taxon>Lophotrochozoa</taxon>
        <taxon>Platyhelminthes</taxon>
        <taxon>Monogenea</taxon>
        <taxon>Monopisthocotylea</taxon>
        <taxon>Dactylogyridea</taxon>
        <taxon>Ancyrocephalidae</taxon>
        <taxon>Cichlidogyrus</taxon>
    </lineage>
</organism>
<keyword evidence="2" id="KW-1185">Reference proteome</keyword>
<dbReference type="InterPro" id="IPR025602">
    <property type="entry name" value="BCP1_family"/>
</dbReference>
<sequence length="258" mass="29426">MDVKYYLADTGENNYMYLIIDKATKGYNPESSDKPMLENLLKQTFDDTELVAKLAEYFIKIPDCSIVVKQEFQEDTASNNSAANETENPECSEELGDIIFAWNSFVDLSATNAKDNVGVNLLRNYIKKFVTSCPNHDAFEKALYETPGNMFFYFLHERLTGIPVILNTNAISTLIAEINDSTKKPTHLLTFAYRHKKDDKITYSYPEIEVIVKQSIHLIEKEMEKEVEEGEDVDDLGVPYLLLLIVPFSKLSDIISTF</sequence>
<comment type="caution">
    <text evidence="1">The sequence shown here is derived from an EMBL/GenBank/DDBJ whole genome shotgun (WGS) entry which is preliminary data.</text>
</comment>
<gene>
    <name evidence="1" type="ORF">Ciccas_008994</name>
</gene>
<dbReference type="AlphaFoldDB" id="A0ABD2PYR2"/>
<dbReference type="Pfam" id="PF13862">
    <property type="entry name" value="BCCIP"/>
    <property type="match status" value="1"/>
</dbReference>
<name>A0ABD2PYR2_9PLAT</name>
<dbReference type="EMBL" id="JBJKFK010001712">
    <property type="protein sequence ID" value="KAL3312414.1"/>
    <property type="molecule type" value="Genomic_DNA"/>
</dbReference>
<dbReference type="Proteomes" id="UP001626550">
    <property type="component" value="Unassembled WGS sequence"/>
</dbReference>
<proteinExistence type="predicted"/>
<evidence type="ECO:0000313" key="2">
    <source>
        <dbReference type="Proteomes" id="UP001626550"/>
    </source>
</evidence>
<evidence type="ECO:0000313" key="1">
    <source>
        <dbReference type="EMBL" id="KAL3312414.1"/>
    </source>
</evidence>